<evidence type="ECO:0000313" key="2">
    <source>
        <dbReference type="Proteomes" id="UP000251889"/>
    </source>
</evidence>
<dbReference type="AlphaFoldDB" id="A0A364Y895"/>
<proteinExistence type="predicted"/>
<reference evidence="1 2" key="1">
    <citation type="submission" date="2018-06" db="EMBL/GenBank/DDBJ databases">
        <title>Chryseolinea flavus sp. nov., a member of the phylum Bacteroidetes isolated from soil.</title>
        <authorList>
            <person name="Li Y."/>
            <person name="Wang J."/>
        </authorList>
    </citation>
    <scope>NUCLEOTIDE SEQUENCE [LARGE SCALE GENOMIC DNA]</scope>
    <source>
        <strain evidence="1 2">SDU1-6</strain>
    </source>
</reference>
<name>A0A364Y895_9BACT</name>
<dbReference type="Gene3D" id="1.20.120.450">
    <property type="entry name" value="dinb family like domain"/>
    <property type="match status" value="1"/>
</dbReference>
<sequence>MNQNSQTIDQIPHIALSELTRNIERINKILDRLSDATLSRKTQLPYDCGLYILGQLISRLDILLESLGTAKQRFHELEEIYISSCSYRNIDQLSAPTLRASWNIISIISIAELSQISLVDWFACPPDNPRNILELPRRSRISILLLFSYNIGYNTGRLSRIA</sequence>
<dbReference type="Proteomes" id="UP000251889">
    <property type="component" value="Unassembled WGS sequence"/>
</dbReference>
<keyword evidence="2" id="KW-1185">Reference proteome</keyword>
<accession>A0A364Y895</accession>
<evidence type="ECO:0000313" key="1">
    <source>
        <dbReference type="EMBL" id="RAW02569.1"/>
    </source>
</evidence>
<protein>
    <submittedName>
        <fullName evidence="1">Uncharacterized protein</fullName>
    </submittedName>
</protein>
<dbReference type="RefSeq" id="WP_112744786.1">
    <property type="nucleotide sequence ID" value="NZ_QMFY01000001.1"/>
</dbReference>
<comment type="caution">
    <text evidence="1">The sequence shown here is derived from an EMBL/GenBank/DDBJ whole genome shotgun (WGS) entry which is preliminary data.</text>
</comment>
<dbReference type="InterPro" id="IPR034660">
    <property type="entry name" value="DinB/YfiT-like"/>
</dbReference>
<dbReference type="EMBL" id="QMFY01000001">
    <property type="protein sequence ID" value="RAW02569.1"/>
    <property type="molecule type" value="Genomic_DNA"/>
</dbReference>
<gene>
    <name evidence="1" type="ORF">DQQ10_00170</name>
</gene>
<organism evidence="1 2">
    <name type="scientific">Pseudochryseolinea flava</name>
    <dbReference type="NCBI Taxonomy" id="2059302"/>
    <lineage>
        <taxon>Bacteria</taxon>
        <taxon>Pseudomonadati</taxon>
        <taxon>Bacteroidota</taxon>
        <taxon>Cytophagia</taxon>
        <taxon>Cytophagales</taxon>
        <taxon>Fulvivirgaceae</taxon>
        <taxon>Pseudochryseolinea</taxon>
    </lineage>
</organism>